<feature type="coiled-coil region" evidence="1">
    <location>
        <begin position="270"/>
        <end position="307"/>
    </location>
</feature>
<dbReference type="InterPro" id="IPR043773">
    <property type="entry name" value="JetA"/>
</dbReference>
<evidence type="ECO:0000313" key="2">
    <source>
        <dbReference type="EMBL" id="SAM62896.1"/>
    </source>
</evidence>
<dbReference type="Pfam" id="PF18982">
    <property type="entry name" value="JetA"/>
    <property type="match status" value="1"/>
</dbReference>
<proteinExistence type="predicted"/>
<evidence type="ECO:0000313" key="3">
    <source>
        <dbReference type="Proteomes" id="UP000190837"/>
    </source>
</evidence>
<gene>
    <name evidence="2" type="ORF">CHUV0807_1058</name>
</gene>
<organism evidence="2 3">
    <name type="scientific">Cardiobacterium hominis</name>
    <dbReference type="NCBI Taxonomy" id="2718"/>
    <lineage>
        <taxon>Bacteria</taxon>
        <taxon>Pseudomonadati</taxon>
        <taxon>Pseudomonadota</taxon>
        <taxon>Gammaproteobacteria</taxon>
        <taxon>Cardiobacteriales</taxon>
        <taxon>Cardiobacteriaceae</taxon>
        <taxon>Cardiobacterium</taxon>
    </lineage>
</organism>
<dbReference type="Proteomes" id="UP000190837">
    <property type="component" value="Unassembled WGS sequence"/>
</dbReference>
<keyword evidence="1" id="KW-0175">Coiled coil</keyword>
<evidence type="ECO:0000256" key="1">
    <source>
        <dbReference type="SAM" id="Coils"/>
    </source>
</evidence>
<accession>A0A1C3H3V9</accession>
<name>A0A1C3H3V9_9GAMM</name>
<protein>
    <submittedName>
        <fullName evidence="2">Uncharacterized protein</fullName>
    </submittedName>
</protein>
<reference evidence="3" key="1">
    <citation type="submission" date="2016-04" db="EMBL/GenBank/DDBJ databases">
        <authorList>
            <person name="Tagini F."/>
        </authorList>
    </citation>
    <scope>NUCLEOTIDE SEQUENCE [LARGE SCALE GENOMIC DNA]</scope>
    <source>
        <strain evidence="3">CHUV0807</strain>
    </source>
</reference>
<dbReference type="RefSeq" id="WP_079540245.1">
    <property type="nucleotide sequence ID" value="NZ_CP171111.1"/>
</dbReference>
<dbReference type="AlphaFoldDB" id="A0A1C3H3V9"/>
<sequence>MMLDETNSAITQLTARSPSLFKRLPERIFAPLASANRGQYWHLLCALYDKRFGPDAPLPPGSGFLMREITHDIAEEMQHQEWVLEEFEATPSTPLANRANAVFNRLRDSGWLRVERLGVRDMVSMPPAVAHFMNRLIEFAHTGPEFVSGKIRSIEANLKLLLHENADGASLQEAARQSRALLEHIRIASTNVRDLMREIGDIEATGEFVRRFFDDYVERIFIADYKELRTREHPLARRQEILRLLGYIRQTALRERLLRWYREKQAAGNAARAEALFERDLQKIEELQRIDEYLNRLDDEIRRANRQALAYLDYRLRATQPLGQMIHDAVAAVIKHGEKATACTPFACGNAISSERLARPRQQNYQAPPGKLRTQTISPERAAYARLVLQARNRRVMTFPKLAAFVRMQLAGRDAMTSAELPTDSIEAVRALQMLCTLATEHAGRPHPLPGGFIIRRDGKDEQPSPAISHIPFSLIRLRASKEDKT</sequence>
<dbReference type="EMBL" id="FKLO01000041">
    <property type="protein sequence ID" value="SAM62896.1"/>
    <property type="molecule type" value="Genomic_DNA"/>
</dbReference>